<dbReference type="AlphaFoldDB" id="S0G3U3"/>
<dbReference type="SUPFAM" id="SSF52218">
    <property type="entry name" value="Flavoproteins"/>
    <property type="match status" value="1"/>
</dbReference>
<protein>
    <recommendedName>
        <fullName evidence="3">Phosphotyrosine protein phosphatase I domain-containing protein</fullName>
    </recommendedName>
</protein>
<dbReference type="OrthoDB" id="9805976at2"/>
<gene>
    <name evidence="4" type="ORF">Dpo_6c01360</name>
</gene>
<keyword evidence="1" id="KW-0285">Flavoprotein</keyword>
<dbReference type="EMBL" id="APJX01000006">
    <property type="protein sequence ID" value="EMS78937.1"/>
    <property type="molecule type" value="Genomic_DNA"/>
</dbReference>
<dbReference type="Gene3D" id="3.40.50.2300">
    <property type="match status" value="1"/>
</dbReference>
<reference evidence="4 5" key="1">
    <citation type="journal article" date="2013" name="Genome Announc.">
        <title>Draft Genome Sequence of Desulfotignum phosphitoxidans DSM 13687 Strain FiPS-3.</title>
        <authorList>
            <person name="Poehlein A."/>
            <person name="Daniel R."/>
            <person name="Simeonova D.D."/>
        </authorList>
    </citation>
    <scope>NUCLEOTIDE SEQUENCE [LARGE SCALE GENOMIC DNA]</scope>
    <source>
        <strain evidence="4 5">DSM 13687</strain>
    </source>
</reference>
<evidence type="ECO:0000256" key="1">
    <source>
        <dbReference type="ARBA" id="ARBA00022630"/>
    </source>
</evidence>
<sequence length="331" mass="36316">MFVLGLQGSPRKKGNSVYLLNRFLAECENKGARTRVIHMDGLDIQPCRELVVCEKKGFCPIKDDMEPRIYGLIRKADVVVLASPVFFYNVSAQAKILIDRCQMFWGRRYKMRLADPDAGSRQGVLLAVGASGGKKLFDGVNLTAHYFFDAISARFAESLTYKKVEAAGAVASVPGVDQDIRQAVDRVMDAVLNNPSLVFVSEKDACRSQMAAAYAKMAAQGSIRILSAGIDPAGEIHGATQDFLADQGVDIKYRQPRALDDLMAEEFKKRSPSQVICMTSDTAAVPVPGVETQFWDIDPAQKDTSVALLAEEIHDRVDALISDLQSRYQSG</sequence>
<dbReference type="GO" id="GO:0016491">
    <property type="term" value="F:oxidoreductase activity"/>
    <property type="evidence" value="ECO:0007669"/>
    <property type="project" value="InterPro"/>
</dbReference>
<comment type="caution">
    <text evidence="4">The sequence shown here is derived from an EMBL/GenBank/DDBJ whole genome shotgun (WGS) entry which is preliminary data.</text>
</comment>
<dbReference type="Pfam" id="PF01451">
    <property type="entry name" value="LMWPc"/>
    <property type="match status" value="1"/>
</dbReference>
<evidence type="ECO:0000256" key="2">
    <source>
        <dbReference type="ARBA" id="ARBA00022643"/>
    </source>
</evidence>
<dbReference type="Gene3D" id="3.40.50.360">
    <property type="match status" value="1"/>
</dbReference>
<dbReference type="RefSeq" id="WP_006966777.1">
    <property type="nucleotide sequence ID" value="NZ_APJX01000006.1"/>
</dbReference>
<dbReference type="PANTHER" id="PTHR43278">
    <property type="entry name" value="NAD(P)H-DEPENDENT FMN-CONTAINING OXIDOREDUCTASE YWQN-RELATED"/>
    <property type="match status" value="1"/>
</dbReference>
<dbReference type="Pfam" id="PF03358">
    <property type="entry name" value="FMN_red"/>
    <property type="match status" value="1"/>
</dbReference>
<name>S0G3U3_9BACT</name>
<evidence type="ECO:0000313" key="5">
    <source>
        <dbReference type="Proteomes" id="UP000014216"/>
    </source>
</evidence>
<keyword evidence="5" id="KW-1185">Reference proteome</keyword>
<dbReference type="PANTHER" id="PTHR43278:SF2">
    <property type="entry name" value="IRON-SULFUR FLAVOPROTEIN"/>
    <property type="match status" value="1"/>
</dbReference>
<organism evidence="4 5">
    <name type="scientific">Desulfotignum phosphitoxidans DSM 13687</name>
    <dbReference type="NCBI Taxonomy" id="1286635"/>
    <lineage>
        <taxon>Bacteria</taxon>
        <taxon>Pseudomonadati</taxon>
        <taxon>Thermodesulfobacteriota</taxon>
        <taxon>Desulfobacteria</taxon>
        <taxon>Desulfobacterales</taxon>
        <taxon>Desulfobacteraceae</taxon>
        <taxon>Desulfotignum</taxon>
    </lineage>
</organism>
<dbReference type="SMART" id="SM00226">
    <property type="entry name" value="LMWPc"/>
    <property type="match status" value="1"/>
</dbReference>
<evidence type="ECO:0000313" key="4">
    <source>
        <dbReference type="EMBL" id="EMS78937.1"/>
    </source>
</evidence>
<evidence type="ECO:0000259" key="3">
    <source>
        <dbReference type="SMART" id="SM00226"/>
    </source>
</evidence>
<dbReference type="InterPro" id="IPR029039">
    <property type="entry name" value="Flavoprotein-like_sf"/>
</dbReference>
<dbReference type="InterPro" id="IPR036196">
    <property type="entry name" value="Ptyr_pPase_sf"/>
</dbReference>
<proteinExistence type="predicted"/>
<keyword evidence="2" id="KW-0288">FMN</keyword>
<accession>S0G3U3</accession>
<dbReference type="InterPro" id="IPR051796">
    <property type="entry name" value="ISF_SsuE-like"/>
</dbReference>
<dbReference type="Proteomes" id="UP000014216">
    <property type="component" value="Unassembled WGS sequence"/>
</dbReference>
<dbReference type="SUPFAM" id="SSF52788">
    <property type="entry name" value="Phosphotyrosine protein phosphatases I"/>
    <property type="match status" value="1"/>
</dbReference>
<dbReference type="InterPro" id="IPR005025">
    <property type="entry name" value="FMN_Rdtase-like_dom"/>
</dbReference>
<feature type="domain" description="Phosphotyrosine protein phosphatase I" evidence="3">
    <location>
        <begin position="195"/>
        <end position="323"/>
    </location>
</feature>
<dbReference type="InterPro" id="IPR023485">
    <property type="entry name" value="Ptyr_pPase"/>
</dbReference>